<dbReference type="Gene3D" id="3.30.70.1290">
    <property type="entry name" value="Transposase IS200-like"/>
    <property type="match status" value="1"/>
</dbReference>
<dbReference type="Proteomes" id="UP000248079">
    <property type="component" value="Unassembled WGS sequence"/>
</dbReference>
<protein>
    <recommendedName>
        <fullName evidence="1">Transposase IS200-like domain-containing protein</fullName>
    </recommendedName>
</protein>
<reference evidence="2 3" key="1">
    <citation type="submission" date="2018-05" db="EMBL/GenBank/DDBJ databases">
        <title>Marinifilum breve JC075T sp. nov., a marine bacterium isolated from Yongle Blue Hole in the South China Sea.</title>
        <authorList>
            <person name="Fu T."/>
        </authorList>
    </citation>
    <scope>NUCLEOTIDE SEQUENCE [LARGE SCALE GENOMIC DNA]</scope>
    <source>
        <strain evidence="2 3">JC075</strain>
    </source>
</reference>
<dbReference type="AlphaFoldDB" id="A0A2V4A645"/>
<dbReference type="GO" id="GO:0006313">
    <property type="term" value="P:DNA transposition"/>
    <property type="evidence" value="ECO:0007669"/>
    <property type="project" value="InterPro"/>
</dbReference>
<dbReference type="OrthoDB" id="9788881at2"/>
<dbReference type="GO" id="GO:0003677">
    <property type="term" value="F:DNA binding"/>
    <property type="evidence" value="ECO:0007669"/>
    <property type="project" value="InterPro"/>
</dbReference>
<proteinExistence type="predicted"/>
<feature type="domain" description="Transposase IS200-like" evidence="1">
    <location>
        <begin position="4"/>
        <end position="127"/>
    </location>
</feature>
<keyword evidence="3" id="KW-1185">Reference proteome</keyword>
<dbReference type="GO" id="GO:0004803">
    <property type="term" value="F:transposase activity"/>
    <property type="evidence" value="ECO:0007669"/>
    <property type="project" value="InterPro"/>
</dbReference>
<dbReference type="InterPro" id="IPR002686">
    <property type="entry name" value="Transposase_17"/>
</dbReference>
<accession>A0A2V4A645</accession>
<gene>
    <name evidence="2" type="ORF">DF185_19560</name>
</gene>
<dbReference type="PANTHER" id="PTHR34322">
    <property type="entry name" value="TRANSPOSASE, Y1_TNP DOMAIN-CONTAINING"/>
    <property type="match status" value="1"/>
</dbReference>
<dbReference type="PANTHER" id="PTHR34322:SF2">
    <property type="entry name" value="TRANSPOSASE IS200-LIKE DOMAIN-CONTAINING PROTEIN"/>
    <property type="match status" value="1"/>
</dbReference>
<name>A0A2V4A645_9BACT</name>
<dbReference type="InterPro" id="IPR036515">
    <property type="entry name" value="Transposase_17_sf"/>
</dbReference>
<evidence type="ECO:0000313" key="3">
    <source>
        <dbReference type="Proteomes" id="UP000248079"/>
    </source>
</evidence>
<comment type="caution">
    <text evidence="2">The sequence shown here is derived from an EMBL/GenBank/DDBJ whole genome shotgun (WGS) entry which is preliminary data.</text>
</comment>
<evidence type="ECO:0000259" key="1">
    <source>
        <dbReference type="SMART" id="SM01321"/>
    </source>
</evidence>
<dbReference type="RefSeq" id="WP_110362815.1">
    <property type="nucleotide sequence ID" value="NZ_QFLI01000011.1"/>
</dbReference>
<sequence length="208" mass="24099">MNFEKDYLFHVYNQGNNHQKIFFNRDNYLLFLKKIRTHISPFADIFAWCLMPNHFHLMISVRKLNITSPELNNEIASSLQPSKKYRTLNDSIAIMLRSYTRAINKAENRSGSLFRMTTKANCLDKINDVSTAWFISNGITQIDTSPKNYPKICFDYIHQNPVKAGIVTKSIDWEFSSARDYASLRNGKLVDKSKAKELGLLDYQSRGD</sequence>
<organism evidence="2 3">
    <name type="scientific">Marinifilum breve</name>
    <dbReference type="NCBI Taxonomy" id="2184082"/>
    <lineage>
        <taxon>Bacteria</taxon>
        <taxon>Pseudomonadati</taxon>
        <taxon>Bacteroidota</taxon>
        <taxon>Bacteroidia</taxon>
        <taxon>Marinilabiliales</taxon>
        <taxon>Marinifilaceae</taxon>
    </lineage>
</organism>
<dbReference type="EMBL" id="QFLI01000011">
    <property type="protein sequence ID" value="PXX96840.1"/>
    <property type="molecule type" value="Genomic_DNA"/>
</dbReference>
<dbReference type="SUPFAM" id="SSF143422">
    <property type="entry name" value="Transposase IS200-like"/>
    <property type="match status" value="1"/>
</dbReference>
<evidence type="ECO:0000313" key="2">
    <source>
        <dbReference type="EMBL" id="PXX96840.1"/>
    </source>
</evidence>
<dbReference type="SMART" id="SM01321">
    <property type="entry name" value="Y1_Tnp"/>
    <property type="match status" value="1"/>
</dbReference>